<sequence length="253" mass="29082">GSAVSAILAPVMLVPVWLEVQRRFRVPFIVFMDDVFICTESQEQAAEVYAYLQNTLSFSYDLDLNAEKTQSGRFSDKAVEFCGWRFAGGYARISDAKVSSFKERLTVEIKRCKGIAPHAFMKRVNRKIDGFANYYKHGDVGKQFEALDGFVRQEVRRWLAAEGRGRSYSNRDLHSFGLHSFELVYRRLRERSPKDRTLLKQPTPASDAQPVDSRLQRQQLELASVIDTKLTEMLSLQRQQVSLLKKIVEVEAY</sequence>
<evidence type="ECO:0000313" key="4">
    <source>
        <dbReference type="Proteomes" id="UP001596023"/>
    </source>
</evidence>
<proteinExistence type="predicted"/>
<dbReference type="Pfam" id="PF08388">
    <property type="entry name" value="GIIM"/>
    <property type="match status" value="1"/>
</dbReference>
<dbReference type="InterPro" id="IPR000477">
    <property type="entry name" value="RT_dom"/>
</dbReference>
<dbReference type="InterPro" id="IPR013597">
    <property type="entry name" value="Mat_intron_G2"/>
</dbReference>
<reference evidence="4" key="1">
    <citation type="journal article" date="2019" name="Int. J. Syst. Evol. Microbiol.">
        <title>The Global Catalogue of Microorganisms (GCM) 10K type strain sequencing project: providing services to taxonomists for standard genome sequencing and annotation.</title>
        <authorList>
            <consortium name="The Broad Institute Genomics Platform"/>
            <consortium name="The Broad Institute Genome Sequencing Center for Infectious Disease"/>
            <person name="Wu L."/>
            <person name="Ma J."/>
        </authorList>
    </citation>
    <scope>NUCLEOTIDE SEQUENCE [LARGE SCALE GENOMIC DNA]</scope>
    <source>
        <strain evidence="4">CCUG 66188</strain>
    </source>
</reference>
<feature type="region of interest" description="Disordered" evidence="1">
    <location>
        <begin position="194"/>
        <end position="213"/>
    </location>
</feature>
<gene>
    <name evidence="3" type="ORF">ACFO6W_02945</name>
</gene>
<feature type="domain" description="Reverse transcriptase" evidence="2">
    <location>
        <begin position="1"/>
        <end position="86"/>
    </location>
</feature>
<evidence type="ECO:0000313" key="3">
    <source>
        <dbReference type="EMBL" id="MFC4672644.1"/>
    </source>
</evidence>
<dbReference type="RefSeq" id="WP_379993833.1">
    <property type="nucleotide sequence ID" value="NZ_JBHSGN010000021.1"/>
</dbReference>
<dbReference type="EMBL" id="JBHSGN010000021">
    <property type="protein sequence ID" value="MFC4672644.1"/>
    <property type="molecule type" value="Genomic_DNA"/>
</dbReference>
<dbReference type="Proteomes" id="UP001596023">
    <property type="component" value="Unassembled WGS sequence"/>
</dbReference>
<dbReference type="SUPFAM" id="SSF56672">
    <property type="entry name" value="DNA/RNA polymerases"/>
    <property type="match status" value="1"/>
</dbReference>
<evidence type="ECO:0000259" key="2">
    <source>
        <dbReference type="PROSITE" id="PS50878"/>
    </source>
</evidence>
<dbReference type="Pfam" id="PF00078">
    <property type="entry name" value="RVT_1"/>
    <property type="match status" value="1"/>
</dbReference>
<accession>A0ABV9KS28</accession>
<comment type="caution">
    <text evidence="3">The sequence shown here is derived from an EMBL/GenBank/DDBJ whole genome shotgun (WGS) entry which is preliminary data.</text>
</comment>
<dbReference type="InterPro" id="IPR043502">
    <property type="entry name" value="DNA/RNA_pol_sf"/>
</dbReference>
<keyword evidence="4" id="KW-1185">Reference proteome</keyword>
<feature type="non-terminal residue" evidence="3">
    <location>
        <position position="1"/>
    </location>
</feature>
<name>A0ABV9KS28_9BACT</name>
<evidence type="ECO:0000256" key="1">
    <source>
        <dbReference type="SAM" id="MobiDB-lite"/>
    </source>
</evidence>
<dbReference type="PROSITE" id="PS50878">
    <property type="entry name" value="RT_POL"/>
    <property type="match status" value="1"/>
</dbReference>
<protein>
    <submittedName>
        <fullName evidence="3">Group II intron maturase-specific domain-containing protein</fullName>
    </submittedName>
</protein>
<organism evidence="3 4">
    <name type="scientific">Dysgonomonas termitidis</name>
    <dbReference type="NCBI Taxonomy" id="1516126"/>
    <lineage>
        <taxon>Bacteria</taxon>
        <taxon>Pseudomonadati</taxon>
        <taxon>Bacteroidota</taxon>
        <taxon>Bacteroidia</taxon>
        <taxon>Bacteroidales</taxon>
        <taxon>Dysgonomonadaceae</taxon>
        <taxon>Dysgonomonas</taxon>
    </lineage>
</organism>